<accession>A0ABP0GK88</accession>
<evidence type="ECO:0008006" key="4">
    <source>
        <dbReference type="Google" id="ProtNLM"/>
    </source>
</evidence>
<feature type="coiled-coil region" evidence="1">
    <location>
        <begin position="261"/>
        <end position="314"/>
    </location>
</feature>
<proteinExistence type="predicted"/>
<evidence type="ECO:0000313" key="2">
    <source>
        <dbReference type="EMBL" id="CAK8691398.1"/>
    </source>
</evidence>
<name>A0ABP0GK88_CLALP</name>
<keyword evidence="1" id="KW-0175">Coiled coil</keyword>
<gene>
    <name evidence="2" type="ORF">CVLEPA_LOCUS23959</name>
</gene>
<reference evidence="2 3" key="1">
    <citation type="submission" date="2024-02" db="EMBL/GenBank/DDBJ databases">
        <authorList>
            <person name="Daric V."/>
            <person name="Darras S."/>
        </authorList>
    </citation>
    <scope>NUCLEOTIDE SEQUENCE [LARGE SCALE GENOMIC DNA]</scope>
</reference>
<organism evidence="2 3">
    <name type="scientific">Clavelina lepadiformis</name>
    <name type="common">Light-bulb sea squirt</name>
    <name type="synonym">Ascidia lepadiformis</name>
    <dbReference type="NCBI Taxonomy" id="159417"/>
    <lineage>
        <taxon>Eukaryota</taxon>
        <taxon>Metazoa</taxon>
        <taxon>Chordata</taxon>
        <taxon>Tunicata</taxon>
        <taxon>Ascidiacea</taxon>
        <taxon>Aplousobranchia</taxon>
        <taxon>Clavelinidae</taxon>
        <taxon>Clavelina</taxon>
    </lineage>
</organism>
<feature type="coiled-coil region" evidence="1">
    <location>
        <begin position="148"/>
        <end position="213"/>
    </location>
</feature>
<evidence type="ECO:0000256" key="1">
    <source>
        <dbReference type="SAM" id="Coils"/>
    </source>
</evidence>
<dbReference type="EMBL" id="CAWYQH010000119">
    <property type="protein sequence ID" value="CAK8691398.1"/>
    <property type="molecule type" value="Genomic_DNA"/>
</dbReference>
<sequence>MPAFFLAQAEINFVTRPTLYALQQQRNSKGAYVWVAVYTKLLFMQNCMEMSRNHNVKLNDRRKMFLYPKPPDQLELFSAHGFVSRPKTAAVTYLERMLSKTALTTQKATHTNIEDIGARIHEKERMEHQEEKEFAVLNAIKQTKALCQKKHEKVLAAAMQKAEKHKQKLMEQEKMYYEQLAIRIKLNRDELENEKIQQVIRKKDEEKENALLEQWEKAEQLKREAIERCLKEQHKKLRADATLERENSIARALRVAKEHSRIQLEESVELAKKECAKIASENVFRMEQLHKVEIQRLNERVARLTSDSKLHEKRKKVAQRDYINIEDDYSNFLDVTTHVPCHSDYLISPRKLKHGIARCRSDNQSQTNLISLDQKSKVVQTDVQILARK</sequence>
<protein>
    <recommendedName>
        <fullName evidence="4">Trichohyalin-plectin-homology domain-containing protein</fullName>
    </recommendedName>
</protein>
<evidence type="ECO:0000313" key="3">
    <source>
        <dbReference type="Proteomes" id="UP001642483"/>
    </source>
</evidence>
<keyword evidence="3" id="KW-1185">Reference proteome</keyword>
<comment type="caution">
    <text evidence="2">The sequence shown here is derived from an EMBL/GenBank/DDBJ whole genome shotgun (WGS) entry which is preliminary data.</text>
</comment>
<dbReference type="Proteomes" id="UP001642483">
    <property type="component" value="Unassembled WGS sequence"/>
</dbReference>